<evidence type="ECO:0000256" key="1">
    <source>
        <dbReference type="SAM" id="SignalP"/>
    </source>
</evidence>
<dbReference type="Pfam" id="PF01471">
    <property type="entry name" value="PG_binding_1"/>
    <property type="match status" value="1"/>
</dbReference>
<keyword evidence="1" id="KW-0732">Signal</keyword>
<reference evidence="3" key="1">
    <citation type="submission" date="2023-02" db="EMBL/GenBank/DDBJ databases">
        <title>Kitasatospora phosalacinea NBRC 14362.</title>
        <authorList>
            <person name="Ichikawa N."/>
            <person name="Sato H."/>
            <person name="Tonouchi N."/>
        </authorList>
    </citation>
    <scope>NUCLEOTIDE SEQUENCE</scope>
    <source>
        <strain evidence="3">NBRC 14362</strain>
    </source>
</reference>
<dbReference type="InterPro" id="IPR002477">
    <property type="entry name" value="Peptidoglycan-bd-like"/>
</dbReference>
<dbReference type="AlphaFoldDB" id="A0A9W6UT03"/>
<proteinExistence type="predicted"/>
<comment type="caution">
    <text evidence="3">The sequence shown here is derived from an EMBL/GenBank/DDBJ whole genome shotgun (WGS) entry which is preliminary data.</text>
</comment>
<gene>
    <name evidence="3" type="ORF">Kpho01_61060</name>
</gene>
<sequence length="116" mass="12007">MRTNPYAIRAAVAAVVLAAAVTVGAVAPASAAPALLSTGSTGSPVEQLQRQLNSELGQTYQLEVDGRFGPLTRDAVVWFQTCSGIKVDGIAGPQTRAALDANTGRRVDDICLRPAD</sequence>
<name>A0A9W6UT03_9ACTN</name>
<dbReference type="Gene3D" id="1.10.101.10">
    <property type="entry name" value="PGBD-like superfamily/PGBD"/>
    <property type="match status" value="1"/>
</dbReference>
<dbReference type="RefSeq" id="WP_051777618.1">
    <property type="nucleotide sequence ID" value="NZ_BSRX01000047.1"/>
</dbReference>
<dbReference type="EMBL" id="BSRX01000047">
    <property type="protein sequence ID" value="GLW58095.1"/>
    <property type="molecule type" value="Genomic_DNA"/>
</dbReference>
<feature type="signal peptide" evidence="1">
    <location>
        <begin position="1"/>
        <end position="31"/>
    </location>
</feature>
<evidence type="ECO:0000313" key="4">
    <source>
        <dbReference type="Proteomes" id="UP001165143"/>
    </source>
</evidence>
<dbReference type="SUPFAM" id="SSF47090">
    <property type="entry name" value="PGBD-like"/>
    <property type="match status" value="1"/>
</dbReference>
<dbReference type="Proteomes" id="UP001165143">
    <property type="component" value="Unassembled WGS sequence"/>
</dbReference>
<dbReference type="InterPro" id="IPR036365">
    <property type="entry name" value="PGBD-like_sf"/>
</dbReference>
<dbReference type="InterPro" id="IPR036366">
    <property type="entry name" value="PGBDSf"/>
</dbReference>
<organism evidence="3 4">
    <name type="scientific">Kitasatospora phosalacinea</name>
    <dbReference type="NCBI Taxonomy" id="2065"/>
    <lineage>
        <taxon>Bacteria</taxon>
        <taxon>Bacillati</taxon>
        <taxon>Actinomycetota</taxon>
        <taxon>Actinomycetes</taxon>
        <taxon>Kitasatosporales</taxon>
        <taxon>Streptomycetaceae</taxon>
        <taxon>Kitasatospora</taxon>
    </lineage>
</organism>
<evidence type="ECO:0000259" key="2">
    <source>
        <dbReference type="Pfam" id="PF01471"/>
    </source>
</evidence>
<feature type="domain" description="Peptidoglycan binding-like" evidence="2">
    <location>
        <begin position="41"/>
        <end position="99"/>
    </location>
</feature>
<protein>
    <recommendedName>
        <fullName evidence="2">Peptidoglycan binding-like domain-containing protein</fullName>
    </recommendedName>
</protein>
<feature type="chain" id="PRO_5040889446" description="Peptidoglycan binding-like domain-containing protein" evidence="1">
    <location>
        <begin position="32"/>
        <end position="116"/>
    </location>
</feature>
<evidence type="ECO:0000313" key="3">
    <source>
        <dbReference type="EMBL" id="GLW58095.1"/>
    </source>
</evidence>
<accession>A0A9W6UT03</accession>
<dbReference type="OrthoDB" id="9815541at2"/>